<dbReference type="EMBL" id="JACPSX010000086">
    <property type="protein sequence ID" value="MBI3014346.1"/>
    <property type="molecule type" value="Genomic_DNA"/>
</dbReference>
<sequence>MLSNSGMSVWRVGLLGVLIGLLVLSCGLRTAQAQSVKEFLLVTGEWSWKAKEGEAPVVDRNRGAVKEIERYTFDPPFLVVNRGDTVVLKIHALKGAKHVLEIKDFGVGETTINKGEEKTIRFVANKAGTFKFLCTNHINAEKEGPMVGYIYVIGR</sequence>
<evidence type="ECO:0000313" key="3">
    <source>
        <dbReference type="Proteomes" id="UP000741360"/>
    </source>
</evidence>
<dbReference type="Proteomes" id="UP000741360">
    <property type="component" value="Unassembled WGS sequence"/>
</dbReference>
<proteinExistence type="predicted"/>
<accession>A0A932GNE2</accession>
<protein>
    <submittedName>
        <fullName evidence="2">Cupredoxin domain-containing protein</fullName>
    </submittedName>
</protein>
<organism evidence="2 3">
    <name type="scientific">Tectimicrobiota bacterium</name>
    <dbReference type="NCBI Taxonomy" id="2528274"/>
    <lineage>
        <taxon>Bacteria</taxon>
        <taxon>Pseudomonadati</taxon>
        <taxon>Nitrospinota/Tectimicrobiota group</taxon>
        <taxon>Candidatus Tectimicrobiota</taxon>
    </lineage>
</organism>
<dbReference type="AlphaFoldDB" id="A0A932GNE2"/>
<gene>
    <name evidence="2" type="ORF">HYY65_04645</name>
</gene>
<dbReference type="InterPro" id="IPR008972">
    <property type="entry name" value="Cupredoxin"/>
</dbReference>
<dbReference type="Gene3D" id="2.60.40.420">
    <property type="entry name" value="Cupredoxins - blue copper proteins"/>
    <property type="match status" value="1"/>
</dbReference>
<comment type="caution">
    <text evidence="2">The sequence shown here is derived from an EMBL/GenBank/DDBJ whole genome shotgun (WGS) entry which is preliminary data.</text>
</comment>
<evidence type="ECO:0000313" key="2">
    <source>
        <dbReference type="EMBL" id="MBI3014346.1"/>
    </source>
</evidence>
<feature type="domain" description="EfeO-type cupredoxin-like" evidence="1">
    <location>
        <begin position="67"/>
        <end position="139"/>
    </location>
</feature>
<evidence type="ECO:0000259" key="1">
    <source>
        <dbReference type="Pfam" id="PF13473"/>
    </source>
</evidence>
<dbReference type="InterPro" id="IPR028096">
    <property type="entry name" value="EfeO_Cupredoxin"/>
</dbReference>
<reference evidence="2" key="1">
    <citation type="submission" date="2020-07" db="EMBL/GenBank/DDBJ databases">
        <title>Huge and variable diversity of episymbiotic CPR bacteria and DPANN archaea in groundwater ecosystems.</title>
        <authorList>
            <person name="He C.Y."/>
            <person name="Keren R."/>
            <person name="Whittaker M."/>
            <person name="Farag I.F."/>
            <person name="Doudna J."/>
            <person name="Cate J.H.D."/>
            <person name="Banfield J.F."/>
        </authorList>
    </citation>
    <scope>NUCLEOTIDE SEQUENCE</scope>
    <source>
        <strain evidence="2">NC_groundwater_717_Ag_S-0.2um_59_8</strain>
    </source>
</reference>
<dbReference type="Pfam" id="PF13473">
    <property type="entry name" value="Cupredoxin_1"/>
    <property type="match status" value="1"/>
</dbReference>
<name>A0A932GNE2_UNCTE</name>
<dbReference type="SUPFAM" id="SSF49503">
    <property type="entry name" value="Cupredoxins"/>
    <property type="match status" value="1"/>
</dbReference>